<evidence type="ECO:0000256" key="1">
    <source>
        <dbReference type="SAM" id="MobiDB-lite"/>
    </source>
</evidence>
<feature type="compositionally biased region" description="Basic and acidic residues" evidence="1">
    <location>
        <begin position="584"/>
        <end position="593"/>
    </location>
</feature>
<evidence type="ECO:0000313" key="3">
    <source>
        <dbReference type="Proteomes" id="UP000221165"/>
    </source>
</evidence>
<feature type="region of interest" description="Disordered" evidence="1">
    <location>
        <begin position="440"/>
        <end position="493"/>
    </location>
</feature>
<organism evidence="2 3">
    <name type="scientific">Cystoisospora suis</name>
    <dbReference type="NCBI Taxonomy" id="483139"/>
    <lineage>
        <taxon>Eukaryota</taxon>
        <taxon>Sar</taxon>
        <taxon>Alveolata</taxon>
        <taxon>Apicomplexa</taxon>
        <taxon>Conoidasida</taxon>
        <taxon>Coccidia</taxon>
        <taxon>Eucoccidiorida</taxon>
        <taxon>Eimeriorina</taxon>
        <taxon>Sarcocystidae</taxon>
        <taxon>Cystoisospora</taxon>
    </lineage>
</organism>
<sequence>MERVLRSPSSSSARLISLVSRRRGCSVPLHSEQQSSRLILPLFVCDLPCHRCSNRRERLRFSSRHSSFATQKPTDAFERRKERPACEPSVSSIAISVGASYPSLSSRSFAVRLLSSSSSSSRLSYSFYSPKLSKSLSLPSLLSFSSSSPCSFIHYPPVSSSHRFLSSAPSGHKTHSSAPTHPTVSPFPASSPSSFPARECQPLLVSSCCSVFWRVLFPVCLPFAVYCVYWERRRNRLFEEELPALRSRFQGDTPFYGKLWGYATDYFLETSLQDGDLVFFSKHSHSLPFFSAFSRAFLHFLLSYFIPSPSLSDDDKKNRNAFFKKDSTEVSSSLSQGEEHSIRKELEKIVHGGDSRSSSRGGGLSIDEVGIIYVENGQRYVITLSSPGVSTTRMGTSCGGLVKKKYADQIAESFAEGIWVRRLRCSRNVRDRIHQALRTSLSKDEQEHREKETGKDEGVTIEKQGGDGKKERGEDQKDQQVRPIREEAEGDRLDFSGSQVSQWKSFLVEVNRRYSKETYQDFRGAAMRIYLERRKKSAMLLEKRFDDLLHDVETTAPRLIQLAQHRLCLANGSEDRPTGQSMMKTDEKTQEIDGVKEEKTEEKVLMTRLEKEQVESVKYGEEKTGDNKRTSSPSPASDKDDEVSIVEDLLLCKEYAGRAVSRMDAILKAVKEDEKRPCCPSRKKKSSSFCKKVSSATFPTSIYQAAGLLPSTPDSGVWTPEDLLAIDLLLQPSEDLSHDLSARLGSHMKDVPRIHEEEKPSVIRGDAADDLCLYRKTLAKQSAIDVLSLSPQFAPILYVRGGSEEKGERDSQFRTNMPALIRQRERKNS</sequence>
<dbReference type="AlphaFoldDB" id="A0A2C6KU03"/>
<protein>
    <submittedName>
        <fullName evidence="2">Uncharacterized protein</fullName>
    </submittedName>
</protein>
<keyword evidence="3" id="KW-1185">Reference proteome</keyword>
<feature type="region of interest" description="Disordered" evidence="1">
    <location>
        <begin position="166"/>
        <end position="185"/>
    </location>
</feature>
<feature type="region of interest" description="Disordered" evidence="1">
    <location>
        <begin position="613"/>
        <end position="641"/>
    </location>
</feature>
<dbReference type="EMBL" id="MIGC01003250">
    <property type="protein sequence ID" value="PHJ19745.1"/>
    <property type="molecule type" value="Genomic_DNA"/>
</dbReference>
<feature type="compositionally biased region" description="Basic and acidic residues" evidence="1">
    <location>
        <begin position="613"/>
        <end position="629"/>
    </location>
</feature>
<dbReference type="OrthoDB" id="375908at2759"/>
<dbReference type="GeneID" id="94429797"/>
<feature type="compositionally biased region" description="Basic and acidic residues" evidence="1">
    <location>
        <begin position="441"/>
        <end position="493"/>
    </location>
</feature>
<gene>
    <name evidence="2" type="ORF">CSUI_006426</name>
</gene>
<dbReference type="VEuPathDB" id="ToxoDB:CSUI_006426"/>
<evidence type="ECO:0000313" key="2">
    <source>
        <dbReference type="EMBL" id="PHJ19745.1"/>
    </source>
</evidence>
<accession>A0A2C6KU03</accession>
<name>A0A2C6KU03_9APIC</name>
<reference evidence="2 3" key="1">
    <citation type="journal article" date="2017" name="Int. J. Parasitol.">
        <title>The genome of the protozoan parasite Cystoisospora suis and a reverse vaccinology approach to identify vaccine candidates.</title>
        <authorList>
            <person name="Palmieri N."/>
            <person name="Shrestha A."/>
            <person name="Ruttkowski B."/>
            <person name="Beck T."/>
            <person name="Vogl C."/>
            <person name="Tomley F."/>
            <person name="Blake D.P."/>
            <person name="Joachim A."/>
        </authorList>
    </citation>
    <scope>NUCLEOTIDE SEQUENCE [LARGE SCALE GENOMIC DNA]</scope>
    <source>
        <strain evidence="2 3">Wien I</strain>
    </source>
</reference>
<dbReference type="Proteomes" id="UP000221165">
    <property type="component" value="Unassembled WGS sequence"/>
</dbReference>
<feature type="region of interest" description="Disordered" evidence="1">
    <location>
        <begin position="572"/>
        <end position="593"/>
    </location>
</feature>
<comment type="caution">
    <text evidence="2">The sequence shown here is derived from an EMBL/GenBank/DDBJ whole genome shotgun (WGS) entry which is preliminary data.</text>
</comment>
<dbReference type="RefSeq" id="XP_067921441.1">
    <property type="nucleotide sequence ID" value="XM_068066586.1"/>
</dbReference>
<proteinExistence type="predicted"/>